<evidence type="ECO:0000313" key="5">
    <source>
        <dbReference type="Proteomes" id="UP001152795"/>
    </source>
</evidence>
<evidence type="ECO:0000256" key="2">
    <source>
        <dbReference type="RuleBase" id="RU003876"/>
    </source>
</evidence>
<dbReference type="SUPFAM" id="SSF143113">
    <property type="entry name" value="NAP-like"/>
    <property type="match status" value="1"/>
</dbReference>
<dbReference type="PANTHER" id="PTHR11875">
    <property type="entry name" value="TESTIS-SPECIFIC Y-ENCODED PROTEIN"/>
    <property type="match status" value="1"/>
</dbReference>
<dbReference type="AlphaFoldDB" id="A0A6S7LGT9"/>
<comment type="similarity">
    <text evidence="1 2">Belongs to the nucleosome assembly protein (NAP) family.</text>
</comment>
<keyword evidence="5" id="KW-1185">Reference proteome</keyword>
<dbReference type="EMBL" id="CACRXK020022842">
    <property type="protein sequence ID" value="CAB4037213.1"/>
    <property type="molecule type" value="Genomic_DNA"/>
</dbReference>
<proteinExistence type="inferred from homology"/>
<sequence>MIDWKKGKNVTVKVIKKKQKHKGKGQAKYVNKTVKNDSFFNFFAPPEVPEDGDMDEETEQLLEADFEIGHFFRERLIPKAVLFFTGEAMDDEFDEEEEEEEDDEDDEEQLGEDGEDEDPDFKPSEENPPECKQQ</sequence>
<name>A0A6S7LGT9_PARCT</name>
<reference evidence="4" key="1">
    <citation type="submission" date="2020-04" db="EMBL/GenBank/DDBJ databases">
        <authorList>
            <person name="Alioto T."/>
            <person name="Alioto T."/>
            <person name="Gomez Garrido J."/>
        </authorList>
    </citation>
    <scope>NUCLEOTIDE SEQUENCE</scope>
    <source>
        <strain evidence="4">A484AB</strain>
    </source>
</reference>
<dbReference type="Proteomes" id="UP001152795">
    <property type="component" value="Unassembled WGS sequence"/>
</dbReference>
<organism evidence="4 5">
    <name type="scientific">Paramuricea clavata</name>
    <name type="common">Red gorgonian</name>
    <name type="synonym">Violescent sea-whip</name>
    <dbReference type="NCBI Taxonomy" id="317549"/>
    <lineage>
        <taxon>Eukaryota</taxon>
        <taxon>Metazoa</taxon>
        <taxon>Cnidaria</taxon>
        <taxon>Anthozoa</taxon>
        <taxon>Octocorallia</taxon>
        <taxon>Malacalcyonacea</taxon>
        <taxon>Plexauridae</taxon>
        <taxon>Paramuricea</taxon>
    </lineage>
</organism>
<accession>A0A6S7LGT9</accession>
<feature type="compositionally biased region" description="Acidic residues" evidence="3">
    <location>
        <begin position="88"/>
        <end position="119"/>
    </location>
</feature>
<protein>
    <submittedName>
        <fullName evidence="4">Nucleosome assembly 1-like 1</fullName>
    </submittedName>
</protein>
<dbReference type="GO" id="GO:0005634">
    <property type="term" value="C:nucleus"/>
    <property type="evidence" value="ECO:0007669"/>
    <property type="project" value="InterPro"/>
</dbReference>
<evidence type="ECO:0000256" key="3">
    <source>
        <dbReference type="SAM" id="MobiDB-lite"/>
    </source>
</evidence>
<dbReference type="Gene3D" id="3.30.1120.90">
    <property type="entry name" value="Nucleosome assembly protein"/>
    <property type="match status" value="1"/>
</dbReference>
<feature type="region of interest" description="Disordered" evidence="3">
    <location>
        <begin position="87"/>
        <end position="134"/>
    </location>
</feature>
<dbReference type="InterPro" id="IPR037231">
    <property type="entry name" value="NAP-like_sf"/>
</dbReference>
<dbReference type="GO" id="GO:0006334">
    <property type="term" value="P:nucleosome assembly"/>
    <property type="evidence" value="ECO:0007669"/>
    <property type="project" value="InterPro"/>
</dbReference>
<dbReference type="OrthoDB" id="27325at2759"/>
<comment type="caution">
    <text evidence="4">The sequence shown here is derived from an EMBL/GenBank/DDBJ whole genome shotgun (WGS) entry which is preliminary data.</text>
</comment>
<gene>
    <name evidence="4" type="ORF">PACLA_8A087733</name>
</gene>
<dbReference type="InterPro" id="IPR002164">
    <property type="entry name" value="NAP_family"/>
</dbReference>
<evidence type="ECO:0000313" key="4">
    <source>
        <dbReference type="EMBL" id="CAB4037213.1"/>
    </source>
</evidence>
<evidence type="ECO:0000256" key="1">
    <source>
        <dbReference type="ARBA" id="ARBA00009947"/>
    </source>
</evidence>
<dbReference type="Pfam" id="PF00956">
    <property type="entry name" value="NAP"/>
    <property type="match status" value="1"/>
</dbReference>